<comment type="caution">
    <text evidence="5">The sequence shown here is derived from an EMBL/GenBank/DDBJ whole genome shotgun (WGS) entry which is preliminary data.</text>
</comment>
<evidence type="ECO:0000256" key="3">
    <source>
        <dbReference type="SAM" id="MobiDB-lite"/>
    </source>
</evidence>
<dbReference type="AlphaFoldDB" id="A0AAX6IGC5"/>
<evidence type="ECO:0000313" key="5">
    <source>
        <dbReference type="EMBL" id="KAJ6851415.1"/>
    </source>
</evidence>
<dbReference type="Gene3D" id="3.30.70.330">
    <property type="match status" value="3"/>
</dbReference>
<evidence type="ECO:0000256" key="2">
    <source>
        <dbReference type="PROSITE-ProRule" id="PRU00176"/>
    </source>
</evidence>
<feature type="compositionally biased region" description="Basic residues" evidence="3">
    <location>
        <begin position="1"/>
        <end position="21"/>
    </location>
</feature>
<keyword evidence="5" id="KW-0687">Ribonucleoprotein</keyword>
<dbReference type="FunFam" id="3.30.70.330:FF:000187">
    <property type="entry name" value="Heterogeneous nuclear ribonucleoprotein Q"/>
    <property type="match status" value="1"/>
</dbReference>
<dbReference type="PROSITE" id="PS50102">
    <property type="entry name" value="RRM"/>
    <property type="match status" value="3"/>
</dbReference>
<feature type="compositionally biased region" description="Basic and acidic residues" evidence="3">
    <location>
        <begin position="620"/>
        <end position="651"/>
    </location>
</feature>
<feature type="compositionally biased region" description="Acidic residues" evidence="3">
    <location>
        <begin position="115"/>
        <end position="142"/>
    </location>
</feature>
<keyword evidence="6" id="KW-1185">Reference proteome</keyword>
<dbReference type="InterPro" id="IPR000504">
    <property type="entry name" value="RRM_dom"/>
</dbReference>
<keyword evidence="1 2" id="KW-0694">RNA-binding</keyword>
<protein>
    <submittedName>
        <fullName evidence="5">Heterogeneous nuclear ribonucleoprotein R</fullName>
    </submittedName>
</protein>
<sequence>MPPRSAKKGPGPRRQAARVGRKNSQPAVVEVEQVVEEKAPVEVANVTADAHDVVDVKEAYEEEDRGEQLELEDNEPEYEPEEDAAADYDERNMEQGDGQEVEEDESEEGERHVVEEEEANMVEDVGEDVEDEEDEHELDGEEEEHHEVDGEEEEHHEVDGEEEEHHEVDGEEEEHHEVDGEEEEHREDDGEEEEHHELVKEHRKRKEFEVFVGGLDKDATEDDLKKVFSAVGEITEVRLLMNPQTKKNKGFAFLRFATVEQAKRACSELKAPVVKGKQCGVAPSHDCDTLFVGNICRTWTKEHLKEKLKNYGVESVEDMTLVEDTNNEGMNRGFAFLEFTSRYKAMEAFKRLQRRDVFFGADRNAKVSFADSFIEPDDEIMVQVKTVFIDGLPTAWDEDRVKGYLKKYGSIEKIDLARNMPSAKRKDFGFVSFDSHEKAVACAEGINNKELGDGDSKVKVRARLSRPHQRGRGWRGLHGDIRTGRGAPRGGHVSYSRPPSRRLPAHLTKPIRGRMAPIGGRGFNRPTVYRERRPFMAVAERPRRLPPPKGSYDRRPPIDVYPKSSSKRDYGRREEPPPRSRPAVEYASRVPIERRSAYRDEYSSRASGYSDIPPRSAPRTADRRAYADENYGRKLERPHPSYREGRSRDYDSVSGTKRPYSELDDAPPRYTDVSVRQSRARLEYGVSSSSAHYDDAYVESRLGRSHMGYGSGRSSFSSQDGLYSSRQGMSYGGDSVGSSDVRGMYSTSFSSSYLPRGSDVGGSSYSSLYSSRSLGGSDYLGGSDSGSYY</sequence>
<feature type="compositionally biased region" description="Basic and acidic residues" evidence="3">
    <location>
        <begin position="50"/>
        <end position="59"/>
    </location>
</feature>
<organism evidence="5 6">
    <name type="scientific">Iris pallida</name>
    <name type="common">Sweet iris</name>
    <dbReference type="NCBI Taxonomy" id="29817"/>
    <lineage>
        <taxon>Eukaryota</taxon>
        <taxon>Viridiplantae</taxon>
        <taxon>Streptophyta</taxon>
        <taxon>Embryophyta</taxon>
        <taxon>Tracheophyta</taxon>
        <taxon>Spermatophyta</taxon>
        <taxon>Magnoliopsida</taxon>
        <taxon>Liliopsida</taxon>
        <taxon>Asparagales</taxon>
        <taxon>Iridaceae</taxon>
        <taxon>Iridoideae</taxon>
        <taxon>Irideae</taxon>
        <taxon>Iris</taxon>
    </lineage>
</organism>
<feature type="compositionally biased region" description="Basic and acidic residues" evidence="3">
    <location>
        <begin position="566"/>
        <end position="578"/>
    </location>
</feature>
<feature type="region of interest" description="Disordered" evidence="3">
    <location>
        <begin position="464"/>
        <end position="505"/>
    </location>
</feature>
<feature type="compositionally biased region" description="Basic and acidic residues" evidence="3">
    <location>
        <begin position="591"/>
        <end position="603"/>
    </location>
</feature>
<feature type="compositionally biased region" description="Basic residues" evidence="3">
    <location>
        <begin position="464"/>
        <end position="475"/>
    </location>
</feature>
<accession>A0AAX6IGC5</accession>
<feature type="region of interest" description="Disordered" evidence="3">
    <location>
        <begin position="539"/>
        <end position="670"/>
    </location>
</feature>
<dbReference type="EMBL" id="JANAVB010002199">
    <property type="protein sequence ID" value="KAJ6851415.1"/>
    <property type="molecule type" value="Genomic_DNA"/>
</dbReference>
<evidence type="ECO:0000313" key="6">
    <source>
        <dbReference type="Proteomes" id="UP001140949"/>
    </source>
</evidence>
<name>A0AAX6IGC5_IRIPA</name>
<reference evidence="5" key="1">
    <citation type="journal article" date="2023" name="GigaByte">
        <title>Genome assembly of the bearded iris, Iris pallida Lam.</title>
        <authorList>
            <person name="Bruccoleri R.E."/>
            <person name="Oakeley E.J."/>
            <person name="Faust A.M.E."/>
            <person name="Altorfer M."/>
            <person name="Dessus-Babus S."/>
            <person name="Burckhardt D."/>
            <person name="Oertli M."/>
            <person name="Naumann U."/>
            <person name="Petersen F."/>
            <person name="Wong J."/>
        </authorList>
    </citation>
    <scope>NUCLEOTIDE SEQUENCE</scope>
    <source>
        <strain evidence="5">GSM-AAB239-AS_SAM_17_03QT</strain>
    </source>
</reference>
<evidence type="ECO:0000256" key="1">
    <source>
        <dbReference type="ARBA" id="ARBA00022884"/>
    </source>
</evidence>
<dbReference type="GO" id="GO:1990904">
    <property type="term" value="C:ribonucleoprotein complex"/>
    <property type="evidence" value="ECO:0007669"/>
    <property type="project" value="UniProtKB-KW"/>
</dbReference>
<feature type="domain" description="RRM" evidence="4">
    <location>
        <begin position="288"/>
        <end position="372"/>
    </location>
</feature>
<dbReference type="PANTHER" id="PTHR21245">
    <property type="entry name" value="HETEROGENEOUS NUCLEAR RIBONUCLEOPROTEIN"/>
    <property type="match status" value="1"/>
</dbReference>
<dbReference type="SUPFAM" id="SSF54928">
    <property type="entry name" value="RNA-binding domain, RBD"/>
    <property type="match status" value="2"/>
</dbReference>
<feature type="compositionally biased region" description="Acidic residues" evidence="3">
    <location>
        <begin position="97"/>
        <end position="108"/>
    </location>
</feature>
<feature type="domain" description="RRM" evidence="4">
    <location>
        <begin position="208"/>
        <end position="286"/>
    </location>
</feature>
<reference evidence="5" key="2">
    <citation type="submission" date="2023-04" db="EMBL/GenBank/DDBJ databases">
        <authorList>
            <person name="Bruccoleri R.E."/>
            <person name="Oakeley E.J."/>
            <person name="Faust A.-M."/>
            <person name="Dessus-Babus S."/>
            <person name="Altorfer M."/>
            <person name="Burckhardt D."/>
            <person name="Oertli M."/>
            <person name="Naumann U."/>
            <person name="Petersen F."/>
            <person name="Wong J."/>
        </authorList>
    </citation>
    <scope>NUCLEOTIDE SEQUENCE</scope>
    <source>
        <strain evidence="5">GSM-AAB239-AS_SAM_17_03QT</strain>
        <tissue evidence="5">Leaf</tissue>
    </source>
</reference>
<dbReference type="SMART" id="SM00360">
    <property type="entry name" value="RRM"/>
    <property type="match status" value="3"/>
</dbReference>
<dbReference type="InterPro" id="IPR035979">
    <property type="entry name" value="RBD_domain_sf"/>
</dbReference>
<feature type="region of interest" description="Disordered" evidence="3">
    <location>
        <begin position="50"/>
        <end position="201"/>
    </location>
</feature>
<dbReference type="Pfam" id="PF00076">
    <property type="entry name" value="RRM_1"/>
    <property type="match status" value="3"/>
</dbReference>
<dbReference type="CDD" id="cd00590">
    <property type="entry name" value="RRM_SF"/>
    <property type="match status" value="3"/>
</dbReference>
<proteinExistence type="predicted"/>
<feature type="compositionally biased region" description="Acidic residues" evidence="3">
    <location>
        <begin position="179"/>
        <end position="192"/>
    </location>
</feature>
<feature type="compositionally biased region" description="Acidic residues" evidence="3">
    <location>
        <begin position="60"/>
        <end position="87"/>
    </location>
</feature>
<evidence type="ECO:0000259" key="4">
    <source>
        <dbReference type="PROSITE" id="PS50102"/>
    </source>
</evidence>
<feature type="domain" description="RRM" evidence="4">
    <location>
        <begin position="385"/>
        <end position="465"/>
    </location>
</feature>
<feature type="region of interest" description="Disordered" evidence="3">
    <location>
        <begin position="1"/>
        <end position="27"/>
    </location>
</feature>
<dbReference type="InterPro" id="IPR012677">
    <property type="entry name" value="Nucleotide-bd_a/b_plait_sf"/>
</dbReference>
<dbReference type="Proteomes" id="UP001140949">
    <property type="component" value="Unassembled WGS sequence"/>
</dbReference>
<dbReference type="GO" id="GO:0003723">
    <property type="term" value="F:RNA binding"/>
    <property type="evidence" value="ECO:0007669"/>
    <property type="project" value="UniProtKB-UniRule"/>
</dbReference>
<gene>
    <name evidence="5" type="ORF">M6B38_258900</name>
</gene>
<feature type="compositionally biased region" description="Basic and acidic residues" evidence="3">
    <location>
        <begin position="143"/>
        <end position="178"/>
    </location>
</feature>